<name>A0ABW4ZNI5_9SPHI</name>
<evidence type="ECO:0000256" key="2">
    <source>
        <dbReference type="SAM" id="Phobius"/>
    </source>
</evidence>
<feature type="transmembrane region" description="Helical" evidence="2">
    <location>
        <begin position="21"/>
        <end position="39"/>
    </location>
</feature>
<feature type="compositionally biased region" description="Acidic residues" evidence="1">
    <location>
        <begin position="127"/>
        <end position="139"/>
    </location>
</feature>
<accession>A0ABW4ZNI5</accession>
<keyword evidence="4" id="KW-1185">Reference proteome</keyword>
<dbReference type="Pfam" id="PF05656">
    <property type="entry name" value="DUF805"/>
    <property type="match status" value="1"/>
</dbReference>
<organism evidence="3 4">
    <name type="scientific">Paradesertivirga mongoliensis</name>
    <dbReference type="NCBI Taxonomy" id="2100740"/>
    <lineage>
        <taxon>Bacteria</taxon>
        <taxon>Pseudomonadati</taxon>
        <taxon>Bacteroidota</taxon>
        <taxon>Sphingobacteriia</taxon>
        <taxon>Sphingobacteriales</taxon>
        <taxon>Sphingobacteriaceae</taxon>
        <taxon>Paradesertivirga</taxon>
    </lineage>
</organism>
<comment type="caution">
    <text evidence="3">The sequence shown here is derived from an EMBL/GenBank/DDBJ whole genome shotgun (WGS) entry which is preliminary data.</text>
</comment>
<feature type="transmembrane region" description="Helical" evidence="2">
    <location>
        <begin position="59"/>
        <end position="76"/>
    </location>
</feature>
<keyword evidence="2" id="KW-0472">Membrane</keyword>
<dbReference type="PANTHER" id="PTHR34980:SF2">
    <property type="entry name" value="INNER MEMBRANE PROTEIN YHAH-RELATED"/>
    <property type="match status" value="1"/>
</dbReference>
<dbReference type="EMBL" id="JBHUHZ010000002">
    <property type="protein sequence ID" value="MFD2163406.1"/>
    <property type="molecule type" value="Genomic_DNA"/>
</dbReference>
<evidence type="ECO:0000313" key="3">
    <source>
        <dbReference type="EMBL" id="MFD2163406.1"/>
    </source>
</evidence>
<feature type="region of interest" description="Disordered" evidence="1">
    <location>
        <begin position="114"/>
        <end position="139"/>
    </location>
</feature>
<dbReference type="RefSeq" id="WP_255900924.1">
    <property type="nucleotide sequence ID" value="NZ_JAFMZO010000002.1"/>
</dbReference>
<evidence type="ECO:0000256" key="1">
    <source>
        <dbReference type="SAM" id="MobiDB-lite"/>
    </source>
</evidence>
<gene>
    <name evidence="3" type="ORF">ACFSJU_13445</name>
</gene>
<feature type="transmembrane region" description="Helical" evidence="2">
    <location>
        <begin position="88"/>
        <end position="107"/>
    </location>
</feature>
<evidence type="ECO:0000313" key="4">
    <source>
        <dbReference type="Proteomes" id="UP001597387"/>
    </source>
</evidence>
<reference evidence="4" key="1">
    <citation type="journal article" date="2019" name="Int. J. Syst. Evol. Microbiol.">
        <title>The Global Catalogue of Microorganisms (GCM) 10K type strain sequencing project: providing services to taxonomists for standard genome sequencing and annotation.</title>
        <authorList>
            <consortium name="The Broad Institute Genomics Platform"/>
            <consortium name="The Broad Institute Genome Sequencing Center for Infectious Disease"/>
            <person name="Wu L."/>
            <person name="Ma J."/>
        </authorList>
    </citation>
    <scope>NUCLEOTIDE SEQUENCE [LARGE SCALE GENOMIC DNA]</scope>
    <source>
        <strain evidence="4">KCTC 42217</strain>
    </source>
</reference>
<keyword evidence="2" id="KW-1133">Transmembrane helix</keyword>
<dbReference type="InterPro" id="IPR008523">
    <property type="entry name" value="DUF805"/>
</dbReference>
<keyword evidence="2" id="KW-0812">Transmembrane</keyword>
<proteinExistence type="predicted"/>
<dbReference type="Proteomes" id="UP001597387">
    <property type="component" value="Unassembled WGS sequence"/>
</dbReference>
<dbReference type="PANTHER" id="PTHR34980">
    <property type="entry name" value="INNER MEMBRANE PROTEIN-RELATED-RELATED"/>
    <property type="match status" value="1"/>
</dbReference>
<protein>
    <submittedName>
        <fullName evidence="3">DUF805 domain-containing protein</fullName>
    </submittedName>
</protein>
<sequence length="139" mass="15856">MNWYLNVLRNYAVFNGRARRAEYWMFTLFHIIFLVVAAVLDNVLGLTFEVAGQSLPYGYLYVAYSLAVIIPGLALMVRRLHDVGKSGWFFFIALIPFIGAIWLLVLACKDSQPGENEYGANPKEEETYLPEEEVVQSEI</sequence>